<proteinExistence type="predicted"/>
<gene>
    <name evidence="2" type="ORF">EU348_15895</name>
</gene>
<feature type="signal peptide" evidence="1">
    <location>
        <begin position="1"/>
        <end position="18"/>
    </location>
</feature>
<protein>
    <submittedName>
        <fullName evidence="2">Uncharacterized protein</fullName>
    </submittedName>
</protein>
<feature type="chain" id="PRO_5019293660" evidence="1">
    <location>
        <begin position="19"/>
        <end position="263"/>
    </location>
</feature>
<dbReference type="EMBL" id="CP035532">
    <property type="protein sequence ID" value="QBA22584.1"/>
    <property type="molecule type" value="Genomic_DNA"/>
</dbReference>
<reference evidence="2" key="1">
    <citation type="submission" date="2019-01" db="EMBL/GenBank/DDBJ databases">
        <title>Whole Genome Sequencing for Putative Detection of Antimicrobial Resistance and Potential Virulence Factors in Chryseobacterium indologenes isolated from Nile Tilapia in Tanzania.</title>
        <authorList>
            <person name="Mwega E."/>
            <person name="Mutoloki S."/>
            <person name="Mugimba K."/>
            <person name="Colquhoun D."/>
            <person name="Mdegela R."/>
            <person name="Evensen O."/>
            <person name="Wasteson Y."/>
        </authorList>
    </citation>
    <scope>NUCLEOTIDE SEQUENCE [LARGE SCALE GENOMIC DNA]</scope>
    <source>
        <strain evidence="2">StR 01</strain>
    </source>
</reference>
<accession>A0A411DQI4</accession>
<sequence>MKKSNLLLSVLCSSFIFGQVGINTTSPQGVLDVTSANSAVILSRNANPPANVTTPTAGMIIYDTTNKTLRYYNGTQWSTVISSLTLTTANEGVVKLNSGAGVKPTFAFRASGGVPLMTYQNIVYQTPMNIVTDFASSPTTTWPENIINPVPGDIYDPATGRFLENPIAGQVHMWRVIVSYANKNNGSVAFVTVNLSNPVPPSTFSIDQTAVAPNGVTSGDLVFYLVSVADPLSIGSGYLIKIKSDTALDATISSVTRISQAKD</sequence>
<dbReference type="AlphaFoldDB" id="A0A411DQI4"/>
<keyword evidence="1" id="KW-0732">Signal</keyword>
<evidence type="ECO:0000313" key="2">
    <source>
        <dbReference type="EMBL" id="QBA22584.1"/>
    </source>
</evidence>
<organism evidence="2">
    <name type="scientific">Chryseobacterium indologenes</name>
    <name type="common">Flavobacterium indologenes</name>
    <dbReference type="NCBI Taxonomy" id="253"/>
    <lineage>
        <taxon>Bacteria</taxon>
        <taxon>Pseudomonadati</taxon>
        <taxon>Bacteroidota</taxon>
        <taxon>Flavobacteriia</taxon>
        <taxon>Flavobacteriales</taxon>
        <taxon>Weeksellaceae</taxon>
        <taxon>Chryseobacterium group</taxon>
        <taxon>Chryseobacterium</taxon>
    </lineage>
</organism>
<name>A0A411DQI4_CHRID</name>
<evidence type="ECO:0000256" key="1">
    <source>
        <dbReference type="SAM" id="SignalP"/>
    </source>
</evidence>